<name>A0A225UPD7_9STRA</name>
<comment type="caution">
    <text evidence="1">The sequence shown here is derived from an EMBL/GenBank/DDBJ whole genome shotgun (WGS) entry which is preliminary data.</text>
</comment>
<dbReference type="AlphaFoldDB" id="A0A225UPD7"/>
<organism evidence="1 2">
    <name type="scientific">Phytophthora megakarya</name>
    <dbReference type="NCBI Taxonomy" id="4795"/>
    <lineage>
        <taxon>Eukaryota</taxon>
        <taxon>Sar</taxon>
        <taxon>Stramenopiles</taxon>
        <taxon>Oomycota</taxon>
        <taxon>Peronosporomycetes</taxon>
        <taxon>Peronosporales</taxon>
        <taxon>Peronosporaceae</taxon>
        <taxon>Phytophthora</taxon>
    </lineage>
</organism>
<reference evidence="2" key="1">
    <citation type="submission" date="2017-03" db="EMBL/GenBank/DDBJ databases">
        <title>Phytopthora megakarya and P. palmivora, two closely related causual agents of cacao black pod achieved similar genome size and gene model numbers by different mechanisms.</title>
        <authorList>
            <person name="Ali S."/>
            <person name="Shao J."/>
            <person name="Larry D.J."/>
            <person name="Kronmiller B."/>
            <person name="Shen D."/>
            <person name="Strem M.D."/>
            <person name="Melnick R.L."/>
            <person name="Guiltinan M.J."/>
            <person name="Tyler B.M."/>
            <person name="Meinhardt L.W."/>
            <person name="Bailey B.A."/>
        </authorList>
    </citation>
    <scope>NUCLEOTIDE SEQUENCE [LARGE SCALE GENOMIC DNA]</scope>
    <source>
        <strain evidence="2">zdho120</strain>
    </source>
</reference>
<evidence type="ECO:0000313" key="2">
    <source>
        <dbReference type="Proteomes" id="UP000198211"/>
    </source>
</evidence>
<dbReference type="EMBL" id="NBNE01013773">
    <property type="protein sequence ID" value="OWY94828.1"/>
    <property type="molecule type" value="Genomic_DNA"/>
</dbReference>
<keyword evidence="2" id="KW-1185">Reference proteome</keyword>
<evidence type="ECO:0000313" key="1">
    <source>
        <dbReference type="EMBL" id="OWY94828.1"/>
    </source>
</evidence>
<dbReference type="Proteomes" id="UP000198211">
    <property type="component" value="Unassembled WGS sequence"/>
</dbReference>
<sequence length="84" mass="9876">MVHGIPTESQGWCRTLTQSSISKDEALLSDKFISLYRSQFSQSSSTRYYRAKRSEKEHIRDYLNRLNGYARSANIKFERAFQFS</sequence>
<proteinExistence type="predicted"/>
<accession>A0A225UPD7</accession>
<evidence type="ECO:0008006" key="3">
    <source>
        <dbReference type="Google" id="ProtNLM"/>
    </source>
</evidence>
<gene>
    <name evidence="1" type="ORF">PHMEG_00035332</name>
</gene>
<protein>
    <recommendedName>
        <fullName evidence="3">Retrotransposon gag domain-containing protein</fullName>
    </recommendedName>
</protein>